<proteinExistence type="inferred from homology"/>
<feature type="compositionally biased region" description="Low complexity" evidence="9">
    <location>
        <begin position="581"/>
        <end position="592"/>
    </location>
</feature>
<evidence type="ECO:0000313" key="12">
    <source>
        <dbReference type="Proteomes" id="UP000245884"/>
    </source>
</evidence>
<evidence type="ECO:0000256" key="4">
    <source>
        <dbReference type="ARBA" id="ARBA00022801"/>
    </source>
</evidence>
<comment type="subunit">
    <text evidence="8">Forms a heterodimer with SLX4.</text>
</comment>
<evidence type="ECO:0000256" key="2">
    <source>
        <dbReference type="ARBA" id="ARBA00022759"/>
    </source>
</evidence>
<dbReference type="PROSITE" id="PS50164">
    <property type="entry name" value="GIY_YIG"/>
    <property type="match status" value="1"/>
</dbReference>
<dbReference type="Gene3D" id="3.30.40.10">
    <property type="entry name" value="Zinc/RING finger domain, C3HC4 (zinc finger)"/>
    <property type="match status" value="1"/>
</dbReference>
<dbReference type="Gene3D" id="3.40.1440.10">
    <property type="entry name" value="GIY-YIG endonuclease"/>
    <property type="match status" value="1"/>
</dbReference>
<dbReference type="GO" id="GO:0008821">
    <property type="term" value="F:crossover junction DNA endonuclease activity"/>
    <property type="evidence" value="ECO:0007669"/>
    <property type="project" value="TreeGrafter"/>
</dbReference>
<feature type="compositionally biased region" description="Low complexity" evidence="9">
    <location>
        <begin position="27"/>
        <end position="42"/>
    </location>
</feature>
<feature type="compositionally biased region" description="Polar residues" evidence="9">
    <location>
        <begin position="176"/>
        <end position="196"/>
    </location>
</feature>
<evidence type="ECO:0000256" key="6">
    <source>
        <dbReference type="ARBA" id="ARBA00023204"/>
    </source>
</evidence>
<dbReference type="STRING" id="1569628.A0A316UJP8"/>
<dbReference type="InterPro" id="IPR000305">
    <property type="entry name" value="GIY-YIG_endonuc"/>
</dbReference>
<dbReference type="OrthoDB" id="24645at2759"/>
<sequence>MSSLLAPTTPSFYAVYLLRSYPPAKPGTSASSSSIPKPSTKTYVGSTPSPRRRLRQHNGQLTAGAQRTRTGRPWEMELLVWGFGSKIAALQFEWAFQKPHLSRHLKEIEGQGKAIWPGKGKRGKQSPTNMVLVLRGLLRSEPFCHWGLRVTFLAEWAWKAWKRLDEEEDARRATKESNGASSSSQLRSEGRQTSRTLPPRHLSPAIRCDFTGPLGTRKPLVAYSAVEKECMGLKQIETTTSSASTKKGKGKGKAKEQPPLSPSRGANSTWHETLPIGATPRGMGVTWHELENEVPVVPAVVPTVEQGDGEEEVWPPRMAMDDADFTFLTLHRLRRFLTHHVLSPMDLVIPTNTISSSSRPRQLAHSIKCSCCDNPIDIRDYTSWTLCPSPYHRLTPRPIHEAEEERTVDGAVALGQEEQLERSHCASAFHLTCLSKRWLQEEGGKAKEKEILPLTGHCPTCSSARNGSHRRARDESSLGLWSDVVRSVYRRKEWLEAGQLDFDALGRVTSKARKRRRVQEDTAPASSGEDSSESESAAEEEEQEQGQEEAMSSEGSREVLIVEKKVGRPKGSKNKRRDFQAVEPAAEAPAQPTKRVGRPPGSAESASPTEKAPAEKSRSPPPPSGTSLLNSLDNLFG</sequence>
<reference evidence="11 12" key="1">
    <citation type="journal article" date="2018" name="Mol. Biol. Evol.">
        <title>Broad Genomic Sampling Reveals a Smut Pathogenic Ancestry of the Fungal Clade Ustilaginomycotina.</title>
        <authorList>
            <person name="Kijpornyongpan T."/>
            <person name="Mondo S.J."/>
            <person name="Barry K."/>
            <person name="Sandor L."/>
            <person name="Lee J."/>
            <person name="Lipzen A."/>
            <person name="Pangilinan J."/>
            <person name="LaButti K."/>
            <person name="Hainaut M."/>
            <person name="Henrissat B."/>
            <person name="Grigoriev I.V."/>
            <person name="Spatafora J.W."/>
            <person name="Aime M.C."/>
        </authorList>
    </citation>
    <scope>NUCLEOTIDE SEQUENCE [LARGE SCALE GENOMIC DNA]</scope>
    <source>
        <strain evidence="11 12">MCA 5214</strain>
    </source>
</reference>
<dbReference type="InterPro" id="IPR027520">
    <property type="entry name" value="Slx1"/>
</dbReference>
<comment type="similarity">
    <text evidence="8">Belongs to the SLX1 family.</text>
</comment>
<dbReference type="EMBL" id="KZ819680">
    <property type="protein sequence ID" value="PWN24581.1"/>
    <property type="molecule type" value="Genomic_DNA"/>
</dbReference>
<dbReference type="Pfam" id="PF21202">
    <property type="entry name" value="SLX1_C"/>
    <property type="match status" value="1"/>
</dbReference>
<dbReference type="SUPFAM" id="SSF82771">
    <property type="entry name" value="GIY-YIG endonuclease"/>
    <property type="match status" value="1"/>
</dbReference>
<accession>A0A316UJP8</accession>
<evidence type="ECO:0000256" key="3">
    <source>
        <dbReference type="ARBA" id="ARBA00022763"/>
    </source>
</evidence>
<evidence type="ECO:0000256" key="9">
    <source>
        <dbReference type="SAM" id="MobiDB-lite"/>
    </source>
</evidence>
<dbReference type="PANTHER" id="PTHR20208:SF10">
    <property type="entry name" value="STRUCTURE-SPECIFIC ENDONUCLEASE SUBUNIT SLX1"/>
    <property type="match status" value="1"/>
</dbReference>
<dbReference type="Pfam" id="PF01541">
    <property type="entry name" value="GIY-YIG"/>
    <property type="match status" value="1"/>
</dbReference>
<protein>
    <recommendedName>
        <fullName evidence="10">GIY-YIG domain-containing protein</fullName>
    </recommendedName>
</protein>
<feature type="region of interest" description="Disordered" evidence="9">
    <location>
        <begin position="510"/>
        <end position="637"/>
    </location>
</feature>
<comment type="caution">
    <text evidence="8">Lacks conserved residue(s) required for the propagation of feature annotation.</text>
</comment>
<feature type="compositionally biased region" description="Acidic residues" evidence="9">
    <location>
        <begin position="530"/>
        <end position="547"/>
    </location>
</feature>
<keyword evidence="6 8" id="KW-0234">DNA repair</keyword>
<feature type="compositionally biased region" description="Basic residues" evidence="9">
    <location>
        <begin position="567"/>
        <end position="576"/>
    </location>
</feature>
<dbReference type="InterPro" id="IPR013083">
    <property type="entry name" value="Znf_RING/FYVE/PHD"/>
</dbReference>
<dbReference type="InterPro" id="IPR048749">
    <property type="entry name" value="SLX1_C"/>
</dbReference>
<dbReference type="HAMAP" id="MF_03100">
    <property type="entry name" value="Endonuc_su_Slx1"/>
    <property type="match status" value="1"/>
</dbReference>
<dbReference type="CDD" id="cd10455">
    <property type="entry name" value="GIY-YIG_SLX1"/>
    <property type="match status" value="1"/>
</dbReference>
<evidence type="ECO:0000256" key="8">
    <source>
        <dbReference type="HAMAP-Rule" id="MF_03100"/>
    </source>
</evidence>
<comment type="function">
    <text evidence="8">Catalytic subunit of the SLX1-SLX4 structure-specific endonuclease that resolves DNA secondary structures generated during DNA repair and recombination. Has endonuclease activity towards branched DNA substrates, introducing single-strand cuts in duplex DNA close to junctions with ss-DNA.</text>
</comment>
<dbReference type="RefSeq" id="XP_025359193.1">
    <property type="nucleotide sequence ID" value="XM_025507169.1"/>
</dbReference>
<keyword evidence="7 8" id="KW-0539">Nucleus</keyword>
<feature type="compositionally biased region" description="Polar residues" evidence="9">
    <location>
        <begin position="625"/>
        <end position="637"/>
    </location>
</feature>
<keyword evidence="4 8" id="KW-0378">Hydrolase</keyword>
<evidence type="ECO:0000256" key="7">
    <source>
        <dbReference type="ARBA" id="ARBA00023242"/>
    </source>
</evidence>
<feature type="compositionally biased region" description="Polar residues" evidence="9">
    <location>
        <begin position="57"/>
        <end position="67"/>
    </location>
</feature>
<name>A0A316UJP8_9BASI</name>
<dbReference type="GO" id="GO:0033557">
    <property type="term" value="C:Slx1-Slx4 complex"/>
    <property type="evidence" value="ECO:0007669"/>
    <property type="project" value="UniProtKB-UniRule"/>
</dbReference>
<keyword evidence="1 8" id="KW-0540">Nuclease</keyword>
<feature type="region of interest" description="Disordered" evidence="9">
    <location>
        <begin position="171"/>
        <end position="209"/>
    </location>
</feature>
<evidence type="ECO:0000259" key="10">
    <source>
        <dbReference type="PROSITE" id="PS50164"/>
    </source>
</evidence>
<keyword evidence="3 8" id="KW-0227">DNA damage</keyword>
<keyword evidence="12" id="KW-1185">Reference proteome</keyword>
<dbReference type="Proteomes" id="UP000245884">
    <property type="component" value="Unassembled WGS sequence"/>
</dbReference>
<keyword evidence="2 8" id="KW-0255">Endonuclease</keyword>
<dbReference type="PANTHER" id="PTHR20208">
    <property type="entry name" value="STRUCTURE-SPECIFIC ENDONUCLEASE SUBUNIT SLX1"/>
    <property type="match status" value="1"/>
</dbReference>
<dbReference type="GO" id="GO:0017108">
    <property type="term" value="F:5'-flap endonuclease activity"/>
    <property type="evidence" value="ECO:0007669"/>
    <property type="project" value="InterPro"/>
</dbReference>
<keyword evidence="5 8" id="KW-0233">DNA recombination</keyword>
<dbReference type="AlphaFoldDB" id="A0A316UJP8"/>
<feature type="domain" description="GIY-YIG" evidence="10">
    <location>
        <begin position="11"/>
        <end position="106"/>
    </location>
</feature>
<dbReference type="InterPro" id="IPR050381">
    <property type="entry name" value="SLX1_endonuclease"/>
</dbReference>
<comment type="subcellular location">
    <subcellularLocation>
        <location evidence="8">Nucleus</location>
    </subcellularLocation>
</comment>
<comment type="cofactor">
    <cofactor evidence="8">
        <name>a divalent metal cation</name>
        <dbReference type="ChEBI" id="CHEBI:60240"/>
    </cofactor>
</comment>
<evidence type="ECO:0000256" key="5">
    <source>
        <dbReference type="ARBA" id="ARBA00023172"/>
    </source>
</evidence>
<dbReference type="InterPro" id="IPR035901">
    <property type="entry name" value="GIY-YIG_endonuc_sf"/>
</dbReference>
<evidence type="ECO:0000313" key="11">
    <source>
        <dbReference type="EMBL" id="PWN24581.1"/>
    </source>
</evidence>
<gene>
    <name evidence="11" type="ORF">BDZ90DRAFT_234859</name>
</gene>
<evidence type="ECO:0000256" key="1">
    <source>
        <dbReference type="ARBA" id="ARBA00022722"/>
    </source>
</evidence>
<feature type="compositionally biased region" description="Basic and acidic residues" evidence="9">
    <location>
        <begin position="555"/>
        <end position="566"/>
    </location>
</feature>
<organism evidence="11 12">
    <name type="scientific">Jaminaea rosea</name>
    <dbReference type="NCBI Taxonomy" id="1569628"/>
    <lineage>
        <taxon>Eukaryota</taxon>
        <taxon>Fungi</taxon>
        <taxon>Dikarya</taxon>
        <taxon>Basidiomycota</taxon>
        <taxon>Ustilaginomycotina</taxon>
        <taxon>Exobasidiomycetes</taxon>
        <taxon>Microstromatales</taxon>
        <taxon>Microstromatales incertae sedis</taxon>
        <taxon>Jaminaea</taxon>
    </lineage>
</organism>
<dbReference type="GO" id="GO:0000724">
    <property type="term" value="P:double-strand break repair via homologous recombination"/>
    <property type="evidence" value="ECO:0007669"/>
    <property type="project" value="TreeGrafter"/>
</dbReference>
<feature type="region of interest" description="Disordered" evidence="9">
    <location>
        <begin position="27"/>
        <end position="67"/>
    </location>
</feature>
<dbReference type="GeneID" id="37028992"/>
<feature type="region of interest" description="Disordered" evidence="9">
    <location>
        <begin position="240"/>
        <end position="278"/>
    </location>
</feature>